<evidence type="ECO:0000313" key="4">
    <source>
        <dbReference type="Proteomes" id="UP000051401"/>
    </source>
</evidence>
<evidence type="ECO:0000256" key="1">
    <source>
        <dbReference type="SAM" id="Phobius"/>
    </source>
</evidence>
<evidence type="ECO:0000313" key="3">
    <source>
        <dbReference type="EMBL" id="QEW26087.1"/>
    </source>
</evidence>
<dbReference type="RefSeq" id="WP_057813786.1">
    <property type="nucleotide sequence ID" value="NZ_CAXRJZ010000014.1"/>
</dbReference>
<dbReference type="PANTHER" id="PTHR41795">
    <property type="entry name" value="EXOPOLYSACCHARIDE SYNTHESIS PROTEIN"/>
    <property type="match status" value="1"/>
</dbReference>
<dbReference type="STRING" id="540747.SAMN04488031_103294"/>
<dbReference type="OrthoDB" id="7949130at2"/>
<feature type="transmembrane region" description="Helical" evidence="1">
    <location>
        <begin position="56"/>
        <end position="77"/>
    </location>
</feature>
<name>A0A0T5PDI9_9RHOB</name>
<gene>
    <name evidence="3" type="ORF">RIdsm_01881</name>
    <name evidence="2" type="ORF">XM52_04715</name>
</gene>
<dbReference type="InterPro" id="IPR010331">
    <property type="entry name" value="ExoD"/>
</dbReference>
<keyword evidence="1" id="KW-0812">Transmembrane</keyword>
<dbReference type="PIRSF" id="PIRSF033239">
    <property type="entry name" value="ExoD"/>
    <property type="match status" value="1"/>
</dbReference>
<proteinExistence type="predicted"/>
<dbReference type="AlphaFoldDB" id="A0A0T5PDI9"/>
<keyword evidence="4" id="KW-1185">Reference proteome</keyword>
<evidence type="ECO:0000313" key="5">
    <source>
        <dbReference type="Proteomes" id="UP000325785"/>
    </source>
</evidence>
<dbReference type="PATRIC" id="fig|540747.5.peg.2517"/>
<sequence length="193" mass="21632">MSKRRTHALSDVLDELENTVDGKSIEVEDVIEALGRSSFASLMLVFSLISTSPASAIPGVTAIVALLVFILVAQMMLGRDDLWLPRFITRRKLSTEKLCKGIAWLRKPVHFIERFLKPRFTWFFHRPWIWVPLILVMALTLFMPFMEIVPTSGSIASGVIALFAASLLTRDGVLALASLALLSVIPVTLYYWI</sequence>
<dbReference type="EMBL" id="CP031598">
    <property type="protein sequence ID" value="QEW26087.1"/>
    <property type="molecule type" value="Genomic_DNA"/>
</dbReference>
<feature type="transmembrane region" description="Helical" evidence="1">
    <location>
        <begin position="173"/>
        <end position="192"/>
    </location>
</feature>
<reference evidence="3 5" key="2">
    <citation type="submission" date="2018-08" db="EMBL/GenBank/DDBJ databases">
        <title>Genetic Globetrotter - A new plasmid hitch-hiking vast phylogenetic and geographic distances.</title>
        <authorList>
            <person name="Vollmers J."/>
            <person name="Petersen J."/>
        </authorList>
    </citation>
    <scope>NUCLEOTIDE SEQUENCE [LARGE SCALE GENOMIC DNA]</scope>
    <source>
        <strain evidence="3 5">DSM 26383</strain>
    </source>
</reference>
<reference evidence="2 4" key="1">
    <citation type="submission" date="2015-04" db="EMBL/GenBank/DDBJ databases">
        <title>The draft genome sequence of Roseovarius indicus B108T.</title>
        <authorList>
            <person name="Li G."/>
            <person name="Lai Q."/>
            <person name="Shao Z."/>
            <person name="Yan P."/>
        </authorList>
    </citation>
    <scope>NUCLEOTIDE SEQUENCE [LARGE SCALE GENOMIC DNA]</scope>
    <source>
        <strain evidence="2 4">B108</strain>
    </source>
</reference>
<keyword evidence="1" id="KW-1133">Transmembrane helix</keyword>
<organism evidence="2 4">
    <name type="scientific">Roseovarius indicus</name>
    <dbReference type="NCBI Taxonomy" id="540747"/>
    <lineage>
        <taxon>Bacteria</taxon>
        <taxon>Pseudomonadati</taxon>
        <taxon>Pseudomonadota</taxon>
        <taxon>Alphaproteobacteria</taxon>
        <taxon>Rhodobacterales</taxon>
        <taxon>Roseobacteraceae</taxon>
        <taxon>Roseovarius</taxon>
    </lineage>
</organism>
<accession>A0A0T5PDI9</accession>
<protein>
    <submittedName>
        <fullName evidence="2">Exopolysaccharide biosynthesis protein exod</fullName>
    </submittedName>
    <submittedName>
        <fullName evidence="3">Exopolysaccharide synthesis, ExoD</fullName>
    </submittedName>
</protein>
<dbReference type="Proteomes" id="UP000325785">
    <property type="component" value="Chromosome"/>
</dbReference>
<feature type="transmembrane region" description="Helical" evidence="1">
    <location>
        <begin position="127"/>
        <end position="145"/>
    </location>
</feature>
<dbReference type="Proteomes" id="UP000051401">
    <property type="component" value="Unassembled WGS sequence"/>
</dbReference>
<dbReference type="Pfam" id="PF06055">
    <property type="entry name" value="ExoD"/>
    <property type="match status" value="1"/>
</dbReference>
<keyword evidence="1" id="KW-0472">Membrane</keyword>
<dbReference type="EMBL" id="LAXI01000002">
    <property type="protein sequence ID" value="KRS18980.1"/>
    <property type="molecule type" value="Genomic_DNA"/>
</dbReference>
<feature type="transmembrane region" description="Helical" evidence="1">
    <location>
        <begin position="151"/>
        <end position="168"/>
    </location>
</feature>
<dbReference type="PANTHER" id="PTHR41795:SF1">
    <property type="entry name" value="EXOPOLYSACCHARIDE SYNTHESIS PROTEIN"/>
    <property type="match status" value="1"/>
</dbReference>
<evidence type="ECO:0000313" key="2">
    <source>
        <dbReference type="EMBL" id="KRS18980.1"/>
    </source>
</evidence>
<dbReference type="KEGG" id="rid:RIdsm_01881"/>